<dbReference type="InterPro" id="IPR036464">
    <property type="entry name" value="Rubisco_LSMT_subst-bd_sf"/>
</dbReference>
<dbReference type="AlphaFoldDB" id="A0AAE0EM38"/>
<feature type="domain" description="Rubisco LSMT substrate-binding" evidence="1">
    <location>
        <begin position="4"/>
        <end position="65"/>
    </location>
</feature>
<sequence length="126" mass="14459">MQQDLIVSQMNEYEILQIMMGDCREKLGGYSGNREDEIKVLQRAAELTPREYAASKLRTCEKRILGETMKAVRKRLAPIRGIPTKQGMEAPNADIVEIFDTIEAIPEMPKQMWKSFSSWARGDHDK</sequence>
<reference evidence="2 3" key="1">
    <citation type="journal article" date="2015" name="Genome Biol. Evol.">
        <title>Comparative Genomics of a Bacterivorous Green Alga Reveals Evolutionary Causalities and Consequences of Phago-Mixotrophic Mode of Nutrition.</title>
        <authorList>
            <person name="Burns J.A."/>
            <person name="Paasch A."/>
            <person name="Narechania A."/>
            <person name="Kim E."/>
        </authorList>
    </citation>
    <scope>NUCLEOTIDE SEQUENCE [LARGE SCALE GENOMIC DNA]</scope>
    <source>
        <strain evidence="2 3">PLY_AMNH</strain>
    </source>
</reference>
<dbReference type="SUPFAM" id="SSF81822">
    <property type="entry name" value="RuBisCo LSMT C-terminal, substrate-binding domain"/>
    <property type="match status" value="1"/>
</dbReference>
<dbReference type="Proteomes" id="UP001190700">
    <property type="component" value="Unassembled WGS sequence"/>
</dbReference>
<dbReference type="InterPro" id="IPR015353">
    <property type="entry name" value="Rubisco_LSMT_subst-bd"/>
</dbReference>
<gene>
    <name evidence="2" type="ORF">CYMTET_56650</name>
</gene>
<keyword evidence="3" id="KW-1185">Reference proteome</keyword>
<protein>
    <recommendedName>
        <fullName evidence="1">Rubisco LSMT substrate-binding domain-containing protein</fullName>
    </recommendedName>
</protein>
<organism evidence="2 3">
    <name type="scientific">Cymbomonas tetramitiformis</name>
    <dbReference type="NCBI Taxonomy" id="36881"/>
    <lineage>
        <taxon>Eukaryota</taxon>
        <taxon>Viridiplantae</taxon>
        <taxon>Chlorophyta</taxon>
        <taxon>Pyramimonadophyceae</taxon>
        <taxon>Pyramimonadales</taxon>
        <taxon>Pyramimonadaceae</taxon>
        <taxon>Cymbomonas</taxon>
    </lineage>
</organism>
<comment type="caution">
    <text evidence="2">The sequence shown here is derived from an EMBL/GenBank/DDBJ whole genome shotgun (WGS) entry which is preliminary data.</text>
</comment>
<dbReference type="Gene3D" id="3.90.1420.10">
    <property type="entry name" value="Rubisco LSMT, substrate-binding domain"/>
    <property type="match status" value="1"/>
</dbReference>
<accession>A0AAE0EM38</accession>
<evidence type="ECO:0000259" key="1">
    <source>
        <dbReference type="Pfam" id="PF09273"/>
    </source>
</evidence>
<proteinExistence type="predicted"/>
<name>A0AAE0EM38_9CHLO</name>
<evidence type="ECO:0000313" key="3">
    <source>
        <dbReference type="Proteomes" id="UP001190700"/>
    </source>
</evidence>
<dbReference type="EMBL" id="LGRX02035818">
    <property type="protein sequence ID" value="KAK3233034.1"/>
    <property type="molecule type" value="Genomic_DNA"/>
</dbReference>
<evidence type="ECO:0000313" key="2">
    <source>
        <dbReference type="EMBL" id="KAK3233034.1"/>
    </source>
</evidence>
<dbReference type="Pfam" id="PF09273">
    <property type="entry name" value="Rubis-subs-bind"/>
    <property type="match status" value="1"/>
</dbReference>